<sequence length="71" mass="7517">MNRPTLDPARLTWRKASASSDQGACVEVAHDVDWVAVRDSKDTGRRGLTVAASAFAAFLEAAKTGTLSNTP</sequence>
<name>A0A0F4JFK7_9ACTN</name>
<dbReference type="EMBL" id="JZWV01000468">
    <property type="protein sequence ID" value="KJY31771.1"/>
    <property type="molecule type" value="Genomic_DNA"/>
</dbReference>
<protein>
    <recommendedName>
        <fullName evidence="1">DUF397 domain-containing protein</fullName>
    </recommendedName>
</protein>
<dbReference type="Proteomes" id="UP000033551">
    <property type="component" value="Unassembled WGS sequence"/>
</dbReference>
<dbReference type="AlphaFoldDB" id="A0A0F4JFK7"/>
<evidence type="ECO:0000259" key="1">
    <source>
        <dbReference type="Pfam" id="PF04149"/>
    </source>
</evidence>
<dbReference type="InterPro" id="IPR007278">
    <property type="entry name" value="DUF397"/>
</dbReference>
<proteinExistence type="predicted"/>
<gene>
    <name evidence="2" type="ORF">VR44_17530</name>
</gene>
<dbReference type="RefSeq" id="WP_045948450.1">
    <property type="nucleotide sequence ID" value="NZ_JZWV01000468.1"/>
</dbReference>
<reference evidence="2 3" key="1">
    <citation type="submission" date="2015-02" db="EMBL/GenBank/DDBJ databases">
        <authorList>
            <person name="Ju K.-S."/>
            <person name="Doroghazi J.R."/>
            <person name="Metcalf W."/>
        </authorList>
    </citation>
    <scope>NUCLEOTIDE SEQUENCE [LARGE SCALE GENOMIC DNA]</scope>
    <source>
        <strain evidence="2 3">NRRL ISP-5550</strain>
    </source>
</reference>
<evidence type="ECO:0000313" key="2">
    <source>
        <dbReference type="EMBL" id="KJY31771.1"/>
    </source>
</evidence>
<accession>A0A0F4JFK7</accession>
<dbReference type="Pfam" id="PF04149">
    <property type="entry name" value="DUF397"/>
    <property type="match status" value="1"/>
</dbReference>
<dbReference type="PATRIC" id="fig|68223.7.peg.8067"/>
<organism evidence="2 3">
    <name type="scientific">Streptomyces katrae</name>
    <dbReference type="NCBI Taxonomy" id="68223"/>
    <lineage>
        <taxon>Bacteria</taxon>
        <taxon>Bacillati</taxon>
        <taxon>Actinomycetota</taxon>
        <taxon>Actinomycetes</taxon>
        <taxon>Kitasatosporales</taxon>
        <taxon>Streptomycetaceae</taxon>
        <taxon>Streptomyces</taxon>
    </lineage>
</organism>
<feature type="domain" description="DUF397" evidence="1">
    <location>
        <begin position="11"/>
        <end position="63"/>
    </location>
</feature>
<dbReference type="OrthoDB" id="3430276at2"/>
<comment type="caution">
    <text evidence="2">The sequence shown here is derived from an EMBL/GenBank/DDBJ whole genome shotgun (WGS) entry which is preliminary data.</text>
</comment>
<keyword evidence="3" id="KW-1185">Reference proteome</keyword>
<evidence type="ECO:0000313" key="3">
    <source>
        <dbReference type="Proteomes" id="UP000033551"/>
    </source>
</evidence>